<comment type="caution">
    <text evidence="1">The sequence shown here is derived from an EMBL/GenBank/DDBJ whole genome shotgun (WGS) entry which is preliminary data.</text>
</comment>
<name>J9GNN1_9ZZZZ</name>
<accession>J9GNN1</accession>
<dbReference type="EMBL" id="AMCI01000434">
    <property type="protein sequence ID" value="EJX09254.1"/>
    <property type="molecule type" value="Genomic_DNA"/>
</dbReference>
<organism evidence="1">
    <name type="scientific">gut metagenome</name>
    <dbReference type="NCBI Taxonomy" id="749906"/>
    <lineage>
        <taxon>unclassified sequences</taxon>
        <taxon>metagenomes</taxon>
        <taxon>organismal metagenomes</taxon>
    </lineage>
</organism>
<evidence type="ECO:0000313" key="1">
    <source>
        <dbReference type="EMBL" id="EJX09254.1"/>
    </source>
</evidence>
<dbReference type="AlphaFoldDB" id="J9GNN1"/>
<protein>
    <submittedName>
        <fullName evidence="1">Uncharacterized protein</fullName>
    </submittedName>
</protein>
<proteinExistence type="predicted"/>
<reference evidence="1" key="1">
    <citation type="journal article" date="2012" name="PLoS ONE">
        <title>Gene sets for utilization of primary and secondary nutrition supplies in the distal gut of endangered iberian lynx.</title>
        <authorList>
            <person name="Alcaide M."/>
            <person name="Messina E."/>
            <person name="Richter M."/>
            <person name="Bargiela R."/>
            <person name="Peplies J."/>
            <person name="Huws S.A."/>
            <person name="Newbold C.J."/>
            <person name="Golyshin P.N."/>
            <person name="Simon M.A."/>
            <person name="Lopez G."/>
            <person name="Yakimov M.M."/>
            <person name="Ferrer M."/>
        </authorList>
    </citation>
    <scope>NUCLEOTIDE SEQUENCE</scope>
</reference>
<sequence>MTRRQQTGKSVSMTSLPPVTVTIYVEWWTVRHLMTLSELTSKWLSRVRTLTRTQEKRWSDSSVGCSMKRQRNRFLRADPKQKSRETPALCRSAVPTVGQRQVCNYFWWLSQNVRQRPSH</sequence>
<gene>
    <name evidence="1" type="ORF">EVA_02640</name>
</gene>